<evidence type="ECO:0000313" key="3">
    <source>
        <dbReference type="EMBL" id="CAE0262996.1"/>
    </source>
</evidence>
<feature type="compositionally biased region" description="Basic and acidic residues" evidence="1">
    <location>
        <begin position="78"/>
        <end position="167"/>
    </location>
</feature>
<evidence type="ECO:0000256" key="2">
    <source>
        <dbReference type="SAM" id="Phobius"/>
    </source>
</evidence>
<feature type="transmembrane region" description="Helical" evidence="2">
    <location>
        <begin position="36"/>
        <end position="61"/>
    </location>
</feature>
<keyword evidence="2" id="KW-1133">Transmembrane helix</keyword>
<organism evidence="3">
    <name type="scientific">Palpitomonas bilix</name>
    <dbReference type="NCBI Taxonomy" id="652834"/>
    <lineage>
        <taxon>Eukaryota</taxon>
        <taxon>Eukaryota incertae sedis</taxon>
    </lineage>
</organism>
<feature type="region of interest" description="Disordered" evidence="1">
    <location>
        <begin position="78"/>
        <end position="171"/>
    </location>
</feature>
<reference evidence="3" key="1">
    <citation type="submission" date="2021-01" db="EMBL/GenBank/DDBJ databases">
        <authorList>
            <person name="Corre E."/>
            <person name="Pelletier E."/>
            <person name="Niang G."/>
            <person name="Scheremetjew M."/>
            <person name="Finn R."/>
            <person name="Kale V."/>
            <person name="Holt S."/>
            <person name="Cochrane G."/>
            <person name="Meng A."/>
            <person name="Brown T."/>
            <person name="Cohen L."/>
        </authorList>
    </citation>
    <scope>NUCLEOTIDE SEQUENCE</scope>
    <source>
        <strain evidence="3">NIES-2562</strain>
    </source>
</reference>
<keyword evidence="2" id="KW-0812">Transmembrane</keyword>
<accession>A0A7S3LTI2</accession>
<feature type="compositionally biased region" description="Basic and acidic residues" evidence="1">
    <location>
        <begin position="189"/>
        <end position="199"/>
    </location>
</feature>
<keyword evidence="2" id="KW-0472">Membrane</keyword>
<feature type="region of interest" description="Disordered" evidence="1">
    <location>
        <begin position="403"/>
        <end position="424"/>
    </location>
</feature>
<dbReference type="AlphaFoldDB" id="A0A7S3LTI2"/>
<gene>
    <name evidence="3" type="ORF">PBIL07802_LOCUS25293</name>
</gene>
<protein>
    <submittedName>
        <fullName evidence="3">Uncharacterized protein</fullName>
    </submittedName>
</protein>
<feature type="region of interest" description="Disordered" evidence="1">
    <location>
        <begin position="184"/>
        <end position="222"/>
    </location>
</feature>
<proteinExistence type="predicted"/>
<dbReference type="EMBL" id="HBIB01038880">
    <property type="protein sequence ID" value="CAE0262996.1"/>
    <property type="molecule type" value="Transcribed_RNA"/>
</dbReference>
<sequence>MVVFEGAVDAALTQLNRLVFSSHELTISMGFENGSLASVVLTASGIALVASLTLSLVWMAIAGCISLFSSSGEGEEKRVEKGQYEGKRQHQREKGSEEGVREASSGRRSPLEREERRMREEGKGEKEKERGREIQKEGEENEERERKDEQEKRHFAARINRESENGGKIEPQSSVCVTRVKKVVKRRKDGSAAKPEKEGGVSSRSRMRNLDMPKPDTSTPSHLRTQPLLDFVLACLAQPKPVVCECCKKEVKQKGRMEASSHAQRLADSFDMSAPFAVLDVPSMLESMGEICDEVGQCVWDLSGCPLHIGVVLCCAWSAAKGEDMTARIRVRGVTTQLLHVLRDVLNALPNVRVVLHLSAAFTLRRSATLRSLLALPGVTVMVEVESTTQYLTASAIVGGENAEKEKLKEEEEKEGGEEGEERGRGEVSWAIRCNSEKRLQSLSKSMRKYLSKPLSFRTCIVEHCRDSLFWRVLRKLTCARRSVLDNRVKYRIHSSSWDSGEFGSLSDHVVSLFEMWSESLTYAGQVIDSTSSTTKVWIGRSLPTSHEVMFTCQGSEVKGKVDDHDSSVVVVPTSKLSGVQCKPGAFLSCHLSSHLSSHLSTMVMAGWHMGSSNPGTTLLLCNQPYLYNAGQSVKKGSIFKVE</sequence>
<feature type="compositionally biased region" description="Acidic residues" evidence="1">
    <location>
        <begin position="412"/>
        <end position="421"/>
    </location>
</feature>
<name>A0A7S3LTI2_9EUKA</name>
<evidence type="ECO:0000256" key="1">
    <source>
        <dbReference type="SAM" id="MobiDB-lite"/>
    </source>
</evidence>